<evidence type="ECO:0000313" key="3">
    <source>
        <dbReference type="Proteomes" id="UP001151760"/>
    </source>
</evidence>
<reference evidence="2" key="2">
    <citation type="submission" date="2022-01" db="EMBL/GenBank/DDBJ databases">
        <authorList>
            <person name="Yamashiro T."/>
            <person name="Shiraishi A."/>
            <person name="Satake H."/>
            <person name="Nakayama K."/>
        </authorList>
    </citation>
    <scope>NUCLEOTIDE SEQUENCE</scope>
</reference>
<name>A0ABQ5C619_9ASTR</name>
<keyword evidence="1" id="KW-0175">Coiled coil</keyword>
<protein>
    <recommendedName>
        <fullName evidence="4">Retrotransposon gag domain-containing protein</fullName>
    </recommendedName>
</protein>
<evidence type="ECO:0008006" key="4">
    <source>
        <dbReference type="Google" id="ProtNLM"/>
    </source>
</evidence>
<organism evidence="2 3">
    <name type="scientific">Tanacetum coccineum</name>
    <dbReference type="NCBI Taxonomy" id="301880"/>
    <lineage>
        <taxon>Eukaryota</taxon>
        <taxon>Viridiplantae</taxon>
        <taxon>Streptophyta</taxon>
        <taxon>Embryophyta</taxon>
        <taxon>Tracheophyta</taxon>
        <taxon>Spermatophyta</taxon>
        <taxon>Magnoliopsida</taxon>
        <taxon>eudicotyledons</taxon>
        <taxon>Gunneridae</taxon>
        <taxon>Pentapetalae</taxon>
        <taxon>asterids</taxon>
        <taxon>campanulids</taxon>
        <taxon>Asterales</taxon>
        <taxon>Asteraceae</taxon>
        <taxon>Asteroideae</taxon>
        <taxon>Anthemideae</taxon>
        <taxon>Anthemidinae</taxon>
        <taxon>Tanacetum</taxon>
    </lineage>
</organism>
<keyword evidence="3" id="KW-1185">Reference proteome</keyword>
<gene>
    <name evidence="2" type="ORF">Tco_0892367</name>
</gene>
<dbReference type="Proteomes" id="UP001151760">
    <property type="component" value="Unassembled WGS sequence"/>
</dbReference>
<feature type="coiled-coil region" evidence="1">
    <location>
        <begin position="249"/>
        <end position="276"/>
    </location>
</feature>
<sequence>MPWVTPWRSWLDMRKKDGTTPSSLEKRALTTKTINIELIIGVNRSVKFDMLLKKPAIPLHERTTKLRNDILMFQQHQGESLSEAWTHFNDLLKNVPHHGIDLWLQVQIFYDHIDQTLKRTMDYAAEGRLRKMSAKKAWATIEELARYEDEGWNDPVFPGEEGLDYKNLNIEQLLGVMECKVDMLMKNAIPLMRRSEDVCGMMSDMMRQLQTEPSRQEAFEDLMMNFILDQEEKVKQLEEYMSVIRNDFMQHSLEVIAKLREEIRVEENRVKKIEKITRYPDTEDLEPLSDCKFLETLTKKHPSILPNSSRFRGRTVLLDIRVYTEEALVLLVAWLLLDNMTFENSDEGGESTQELQNLIKELGYRNAMDVEDVLTHPEENVVAQLLTDEEIIESVIGINKDDIDEEDDESSTMEPPSRNEAIKAAITLNNFLLSYEKTTPEVLTMLRKIRDEIQGEIDFNKKQKTIESFFKKPS</sequence>
<accession>A0ABQ5C619</accession>
<reference evidence="2" key="1">
    <citation type="journal article" date="2022" name="Int. J. Mol. Sci.">
        <title>Draft Genome of Tanacetum Coccineum: Genomic Comparison of Closely Related Tanacetum-Family Plants.</title>
        <authorList>
            <person name="Yamashiro T."/>
            <person name="Shiraishi A."/>
            <person name="Nakayama K."/>
            <person name="Satake H."/>
        </authorList>
    </citation>
    <scope>NUCLEOTIDE SEQUENCE</scope>
</reference>
<evidence type="ECO:0000256" key="1">
    <source>
        <dbReference type="SAM" id="Coils"/>
    </source>
</evidence>
<dbReference type="EMBL" id="BQNB010013967">
    <property type="protein sequence ID" value="GJT22430.1"/>
    <property type="molecule type" value="Genomic_DNA"/>
</dbReference>
<evidence type="ECO:0000313" key="2">
    <source>
        <dbReference type="EMBL" id="GJT22430.1"/>
    </source>
</evidence>
<comment type="caution">
    <text evidence="2">The sequence shown here is derived from an EMBL/GenBank/DDBJ whole genome shotgun (WGS) entry which is preliminary data.</text>
</comment>
<proteinExistence type="predicted"/>